<feature type="region of interest" description="Disordered" evidence="1">
    <location>
        <begin position="161"/>
        <end position="371"/>
    </location>
</feature>
<protein>
    <submittedName>
        <fullName evidence="2">Uncharacterized protein</fullName>
    </submittedName>
</protein>
<dbReference type="OrthoDB" id="3790531at2759"/>
<dbReference type="EMBL" id="MAVT02000226">
    <property type="protein sequence ID" value="POS77962.1"/>
    <property type="molecule type" value="Genomic_DNA"/>
</dbReference>
<dbReference type="InParanoid" id="A0A2P5I607"/>
<keyword evidence="3" id="KW-1185">Reference proteome</keyword>
<sequence>MSSQQNNAPQPEQAIKPEESTRPVQLTQPAQSSQTPSNDTTLVWREVKYYCASQKPRMDALYAEFRETFDGWSKERFKKVDPDALRALKYALRAGGVYTGPTLKHTAEALADIAQVPCVNNGMWPEPPAWDMTEFFAMNFTPGSEAQVRKNAEIDMIKRQQALQPQPEQRQAPPAQAPVPGQLASQQPQPAQRQAPSAQAPVPGQLAAQQPYSAPRGQPALGSPARGVPPAGVQAQRGPLNIQGYIQSNIGAPNQAAPIQGSPPQIRPPPPHMRPVGATQWPGGQRSVQPGPQLQPTQAHMQSNSGATQPPRQFYRPDQAPRISNNRNYRSEPYPSSSSNPFQPALRRASTNPGSQVSQPRSLNGPNTPPE</sequence>
<evidence type="ECO:0000256" key="1">
    <source>
        <dbReference type="SAM" id="MobiDB-lite"/>
    </source>
</evidence>
<feature type="compositionally biased region" description="Polar residues" evidence="1">
    <location>
        <begin position="322"/>
        <end position="342"/>
    </location>
</feature>
<name>A0A2P5I607_DIAHE</name>
<feature type="compositionally biased region" description="Low complexity" evidence="1">
    <location>
        <begin position="161"/>
        <end position="201"/>
    </location>
</feature>
<proteinExistence type="predicted"/>
<feature type="region of interest" description="Disordered" evidence="1">
    <location>
        <begin position="1"/>
        <end position="39"/>
    </location>
</feature>
<comment type="caution">
    <text evidence="2">The sequence shown here is derived from an EMBL/GenBank/DDBJ whole genome shotgun (WGS) entry which is preliminary data.</text>
</comment>
<feature type="compositionally biased region" description="Polar residues" evidence="1">
    <location>
        <begin position="349"/>
        <end position="371"/>
    </location>
</feature>
<feature type="compositionally biased region" description="Polar residues" evidence="1">
    <location>
        <begin position="22"/>
        <end position="39"/>
    </location>
</feature>
<gene>
    <name evidence="2" type="ORF">DHEL01_v203648</name>
</gene>
<accession>A0A2P5I607</accession>
<evidence type="ECO:0000313" key="3">
    <source>
        <dbReference type="Proteomes" id="UP000094444"/>
    </source>
</evidence>
<reference evidence="2" key="1">
    <citation type="submission" date="2017-09" db="EMBL/GenBank/DDBJ databases">
        <title>Polyketide synthases of a Diaporthe helianthi virulent isolate.</title>
        <authorList>
            <person name="Baroncelli R."/>
        </authorList>
    </citation>
    <scope>NUCLEOTIDE SEQUENCE [LARGE SCALE GENOMIC DNA]</scope>
    <source>
        <strain evidence="2">7/96</strain>
    </source>
</reference>
<feature type="compositionally biased region" description="Polar residues" evidence="1">
    <location>
        <begin position="1"/>
        <end position="10"/>
    </location>
</feature>
<dbReference type="AlphaFoldDB" id="A0A2P5I607"/>
<feature type="compositionally biased region" description="Polar residues" evidence="1">
    <location>
        <begin position="286"/>
        <end position="311"/>
    </location>
</feature>
<organism evidence="2 3">
    <name type="scientific">Diaporthe helianthi</name>
    <dbReference type="NCBI Taxonomy" id="158607"/>
    <lineage>
        <taxon>Eukaryota</taxon>
        <taxon>Fungi</taxon>
        <taxon>Dikarya</taxon>
        <taxon>Ascomycota</taxon>
        <taxon>Pezizomycotina</taxon>
        <taxon>Sordariomycetes</taxon>
        <taxon>Sordariomycetidae</taxon>
        <taxon>Diaporthales</taxon>
        <taxon>Diaporthaceae</taxon>
        <taxon>Diaporthe</taxon>
    </lineage>
</organism>
<dbReference type="Proteomes" id="UP000094444">
    <property type="component" value="Unassembled WGS sequence"/>
</dbReference>
<evidence type="ECO:0000313" key="2">
    <source>
        <dbReference type="EMBL" id="POS77962.1"/>
    </source>
</evidence>